<keyword evidence="1" id="KW-0472">Membrane</keyword>
<dbReference type="InParanoid" id="A0A1Y1XY95"/>
<keyword evidence="3" id="KW-1185">Reference proteome</keyword>
<reference evidence="2 3" key="1">
    <citation type="submission" date="2016-07" db="EMBL/GenBank/DDBJ databases">
        <title>Pervasive Adenine N6-methylation of Active Genes in Fungi.</title>
        <authorList>
            <consortium name="DOE Joint Genome Institute"/>
            <person name="Mondo S.J."/>
            <person name="Dannebaum R.O."/>
            <person name="Kuo R.C."/>
            <person name="Labutti K."/>
            <person name="Haridas S."/>
            <person name="Kuo A."/>
            <person name="Salamov A."/>
            <person name="Ahrendt S.R."/>
            <person name="Lipzen A."/>
            <person name="Sullivan W."/>
            <person name="Andreopoulos W.B."/>
            <person name="Clum A."/>
            <person name="Lindquist E."/>
            <person name="Daum C."/>
            <person name="Ramamoorthy G.K."/>
            <person name="Gryganskyi A."/>
            <person name="Culley D."/>
            <person name="Magnuson J.K."/>
            <person name="James T.Y."/>
            <person name="O'Malley M.A."/>
            <person name="Stajich J.E."/>
            <person name="Spatafora J.W."/>
            <person name="Visel A."/>
            <person name="Grigoriev I.V."/>
        </authorList>
    </citation>
    <scope>NUCLEOTIDE SEQUENCE [LARGE SCALE GENOMIC DNA]</scope>
    <source>
        <strain evidence="2 3">CBS 931.73</strain>
    </source>
</reference>
<protein>
    <submittedName>
        <fullName evidence="2">Uncharacterized protein</fullName>
    </submittedName>
</protein>
<proteinExistence type="predicted"/>
<dbReference type="Proteomes" id="UP000193498">
    <property type="component" value="Unassembled WGS sequence"/>
</dbReference>
<keyword evidence="1" id="KW-1133">Transmembrane helix</keyword>
<gene>
    <name evidence="2" type="ORF">K493DRAFT_317771</name>
</gene>
<accession>A0A1Y1XY95</accession>
<evidence type="ECO:0000256" key="1">
    <source>
        <dbReference type="SAM" id="Phobius"/>
    </source>
</evidence>
<feature type="transmembrane region" description="Helical" evidence="1">
    <location>
        <begin position="41"/>
        <end position="63"/>
    </location>
</feature>
<evidence type="ECO:0000313" key="2">
    <source>
        <dbReference type="EMBL" id="ORX90709.1"/>
    </source>
</evidence>
<sequence>MVFNPYECQHSSAKRWTGYLVAHIGTVAGGATATYSSPGMIAIIITIVADMATTANIAIFENFNRLVIRIGVQQIHSLISILTGLGIGRWYRISP</sequence>
<comment type="caution">
    <text evidence="2">The sequence shown here is derived from an EMBL/GenBank/DDBJ whole genome shotgun (WGS) entry which is preliminary data.</text>
</comment>
<dbReference type="AlphaFoldDB" id="A0A1Y1XY95"/>
<dbReference type="EMBL" id="MCFE01000364">
    <property type="protein sequence ID" value="ORX90709.1"/>
    <property type="molecule type" value="Genomic_DNA"/>
</dbReference>
<name>A0A1Y1XY95_9FUNG</name>
<evidence type="ECO:0000313" key="3">
    <source>
        <dbReference type="Proteomes" id="UP000193498"/>
    </source>
</evidence>
<keyword evidence="1" id="KW-0812">Transmembrane</keyword>
<organism evidence="2 3">
    <name type="scientific">Basidiobolus meristosporus CBS 931.73</name>
    <dbReference type="NCBI Taxonomy" id="1314790"/>
    <lineage>
        <taxon>Eukaryota</taxon>
        <taxon>Fungi</taxon>
        <taxon>Fungi incertae sedis</taxon>
        <taxon>Zoopagomycota</taxon>
        <taxon>Entomophthoromycotina</taxon>
        <taxon>Basidiobolomycetes</taxon>
        <taxon>Basidiobolales</taxon>
        <taxon>Basidiobolaceae</taxon>
        <taxon>Basidiobolus</taxon>
    </lineage>
</organism>